<dbReference type="GO" id="GO:0006032">
    <property type="term" value="P:chitin catabolic process"/>
    <property type="evidence" value="ECO:0007669"/>
    <property type="project" value="InterPro"/>
</dbReference>
<gene>
    <name evidence="2" type="ORF">GCM10011396_51540</name>
</gene>
<dbReference type="SUPFAM" id="SSF53955">
    <property type="entry name" value="Lysozyme-like"/>
    <property type="match status" value="1"/>
</dbReference>
<dbReference type="GO" id="GO:0016998">
    <property type="term" value="P:cell wall macromolecule catabolic process"/>
    <property type="evidence" value="ECO:0007669"/>
    <property type="project" value="InterPro"/>
</dbReference>
<dbReference type="Proteomes" id="UP000637423">
    <property type="component" value="Unassembled WGS sequence"/>
</dbReference>
<feature type="domain" description="Glycoside hydrolase family 19 catalytic" evidence="1">
    <location>
        <begin position="85"/>
        <end position="163"/>
    </location>
</feature>
<keyword evidence="3" id="KW-1185">Reference proteome</keyword>
<comment type="caution">
    <text evidence="2">The sequence shown here is derived from an EMBL/GenBank/DDBJ whole genome shotgun (WGS) entry which is preliminary data.</text>
</comment>
<evidence type="ECO:0000313" key="2">
    <source>
        <dbReference type="EMBL" id="GGC97691.1"/>
    </source>
</evidence>
<organism evidence="2 3">
    <name type="scientific">Undibacterium terreum</name>
    <dbReference type="NCBI Taxonomy" id="1224302"/>
    <lineage>
        <taxon>Bacteria</taxon>
        <taxon>Pseudomonadati</taxon>
        <taxon>Pseudomonadota</taxon>
        <taxon>Betaproteobacteria</taxon>
        <taxon>Burkholderiales</taxon>
        <taxon>Oxalobacteraceae</taxon>
        <taxon>Undibacterium</taxon>
    </lineage>
</organism>
<dbReference type="InterPro" id="IPR000726">
    <property type="entry name" value="Glyco_hydro_19_cat"/>
</dbReference>
<sequence length="211" mass="23149">MITEQTLKTVFPQCTDPAGWAAALSPALDKFEINTRDRICSFLAQTGHESGQFNTLTEGLFYRTAARLMAVWPKRFPTEASALPYVANEKKLASFVYANRLGNGNEASGDGFQFRGRGIIQITGRANYVAAGAALGLDLINNPDLLLQKPNAALSAAWFWNTRGLNALADDKTDDNDLEDFTEITKRINGGTVGLKERFALYQQLQQTLPA</sequence>
<dbReference type="RefSeq" id="WP_188569026.1">
    <property type="nucleotide sequence ID" value="NZ_BMED01000007.1"/>
</dbReference>
<accession>A0A916XRJ1</accession>
<proteinExistence type="predicted"/>
<protein>
    <recommendedName>
        <fullName evidence="1">Glycoside hydrolase family 19 catalytic domain-containing protein</fullName>
    </recommendedName>
</protein>
<name>A0A916XRJ1_9BURK</name>
<reference evidence="2" key="2">
    <citation type="submission" date="2020-09" db="EMBL/GenBank/DDBJ databases">
        <authorList>
            <person name="Sun Q."/>
            <person name="Zhou Y."/>
        </authorList>
    </citation>
    <scope>NUCLEOTIDE SEQUENCE</scope>
    <source>
        <strain evidence="2">CGMCC 1.10998</strain>
    </source>
</reference>
<dbReference type="Gene3D" id="1.10.530.10">
    <property type="match status" value="1"/>
</dbReference>
<dbReference type="InterPro" id="IPR052354">
    <property type="entry name" value="Cell_Wall_Dynamics_Protein"/>
</dbReference>
<evidence type="ECO:0000259" key="1">
    <source>
        <dbReference type="Pfam" id="PF00182"/>
    </source>
</evidence>
<dbReference type="InterPro" id="IPR023346">
    <property type="entry name" value="Lysozyme-like_dom_sf"/>
</dbReference>
<evidence type="ECO:0000313" key="3">
    <source>
        <dbReference type="Proteomes" id="UP000637423"/>
    </source>
</evidence>
<dbReference type="GO" id="GO:0004568">
    <property type="term" value="F:chitinase activity"/>
    <property type="evidence" value="ECO:0007669"/>
    <property type="project" value="InterPro"/>
</dbReference>
<reference evidence="2" key="1">
    <citation type="journal article" date="2014" name="Int. J. Syst. Evol. Microbiol.">
        <title>Complete genome sequence of Corynebacterium casei LMG S-19264T (=DSM 44701T), isolated from a smear-ripened cheese.</title>
        <authorList>
            <consortium name="US DOE Joint Genome Institute (JGI-PGF)"/>
            <person name="Walter F."/>
            <person name="Albersmeier A."/>
            <person name="Kalinowski J."/>
            <person name="Ruckert C."/>
        </authorList>
    </citation>
    <scope>NUCLEOTIDE SEQUENCE</scope>
    <source>
        <strain evidence="2">CGMCC 1.10998</strain>
    </source>
</reference>
<dbReference type="Pfam" id="PF00182">
    <property type="entry name" value="Glyco_hydro_19"/>
    <property type="match status" value="1"/>
</dbReference>
<dbReference type="PANTHER" id="PTHR34408">
    <property type="entry name" value="FAMILY PROTEIN, PUTATIVE-RELATED"/>
    <property type="match status" value="1"/>
</dbReference>
<dbReference type="AlphaFoldDB" id="A0A916XRJ1"/>
<dbReference type="EMBL" id="BMED01000007">
    <property type="protein sequence ID" value="GGC97691.1"/>
    <property type="molecule type" value="Genomic_DNA"/>
</dbReference>
<dbReference type="PANTHER" id="PTHR34408:SF1">
    <property type="entry name" value="GLYCOSYL HYDROLASE FAMILY 19 DOMAIN-CONTAINING PROTEIN HI_1415"/>
    <property type="match status" value="1"/>
</dbReference>